<protein>
    <submittedName>
        <fullName evidence="1">4081_t:CDS:1</fullName>
    </submittedName>
</protein>
<organism evidence="1 2">
    <name type="scientific">Scutellospora calospora</name>
    <dbReference type="NCBI Taxonomy" id="85575"/>
    <lineage>
        <taxon>Eukaryota</taxon>
        <taxon>Fungi</taxon>
        <taxon>Fungi incertae sedis</taxon>
        <taxon>Mucoromycota</taxon>
        <taxon>Glomeromycotina</taxon>
        <taxon>Glomeromycetes</taxon>
        <taxon>Diversisporales</taxon>
        <taxon>Gigasporaceae</taxon>
        <taxon>Scutellospora</taxon>
    </lineage>
</organism>
<feature type="non-terminal residue" evidence="1">
    <location>
        <position position="256"/>
    </location>
</feature>
<evidence type="ECO:0000313" key="1">
    <source>
        <dbReference type="EMBL" id="CAG8595360.1"/>
    </source>
</evidence>
<accession>A0ACA9MKA1</accession>
<comment type="caution">
    <text evidence="1">The sequence shown here is derived from an EMBL/GenBank/DDBJ whole genome shotgun (WGS) entry which is preliminary data.</text>
</comment>
<proteinExistence type="predicted"/>
<name>A0ACA9MKA1_9GLOM</name>
<keyword evidence="2" id="KW-1185">Reference proteome</keyword>
<sequence length="256" mass="28288">MQNDSLVLIVTGASAGIGRGIVLEAIKNGARVIGCSRTEEKLKALKNEVLHQGYSADVFNYVAGDTADKDVTTATIEKAIELYGHIDVLVNNAGDYFSDTSLSGPIAKTNLDDFTSVNVFATLFWTQTALPHLKKVNGKVINISSVNSVHPTQNNAALNMLTAVLAEEEKDIQTIAICPGPVYTEALERLFASPDATPQIKERREKYTIEELRKNIFEPEDTGYFIWRLITNFPTEFNGKFVPHSEPSLAKYHRKQ</sequence>
<dbReference type="Proteomes" id="UP000789860">
    <property type="component" value="Unassembled WGS sequence"/>
</dbReference>
<gene>
    <name evidence="1" type="ORF">SCALOS_LOCUS6731</name>
</gene>
<reference evidence="1" key="1">
    <citation type="submission" date="2021-06" db="EMBL/GenBank/DDBJ databases">
        <authorList>
            <person name="Kallberg Y."/>
            <person name="Tangrot J."/>
            <person name="Rosling A."/>
        </authorList>
    </citation>
    <scope>NUCLEOTIDE SEQUENCE</scope>
    <source>
        <strain evidence="1">AU212A</strain>
    </source>
</reference>
<evidence type="ECO:0000313" key="2">
    <source>
        <dbReference type="Proteomes" id="UP000789860"/>
    </source>
</evidence>
<dbReference type="EMBL" id="CAJVPM010013519">
    <property type="protein sequence ID" value="CAG8595360.1"/>
    <property type="molecule type" value="Genomic_DNA"/>
</dbReference>